<organism evidence="4">
    <name type="scientific">Petromyzon marinus</name>
    <name type="common">Sea lamprey</name>
    <dbReference type="NCBI Taxonomy" id="7757"/>
    <lineage>
        <taxon>Eukaryota</taxon>
        <taxon>Metazoa</taxon>
        <taxon>Chordata</taxon>
        <taxon>Craniata</taxon>
        <taxon>Vertebrata</taxon>
        <taxon>Cyclostomata</taxon>
        <taxon>Hyperoartia</taxon>
        <taxon>Petromyzontiformes</taxon>
        <taxon>Petromyzontidae</taxon>
        <taxon>Petromyzon</taxon>
    </lineage>
</organism>
<keyword evidence="1" id="KW-0040">ANK repeat</keyword>
<dbReference type="Pfam" id="PF01833">
    <property type="entry name" value="TIG"/>
    <property type="match status" value="1"/>
</dbReference>
<feature type="compositionally biased region" description="Low complexity" evidence="2">
    <location>
        <begin position="652"/>
        <end position="667"/>
    </location>
</feature>
<dbReference type="Gene3D" id="2.60.40.10">
    <property type="entry name" value="Immunoglobulins"/>
    <property type="match status" value="1"/>
</dbReference>
<feature type="compositionally biased region" description="Polar residues" evidence="2">
    <location>
        <begin position="189"/>
        <end position="199"/>
    </location>
</feature>
<dbReference type="PANTHER" id="PTHR23335:SF1">
    <property type="entry name" value="CALMODULIN-BINDING TRANSCRIPTION ACTIVATOR, ISOFORM F"/>
    <property type="match status" value="1"/>
</dbReference>
<dbReference type="Ensembl" id="ENSPMAT00000004081.1">
    <property type="protein sequence ID" value="ENSPMAP00000004064.1"/>
    <property type="gene ID" value="ENSPMAG00000003726.1"/>
</dbReference>
<dbReference type="PANTHER" id="PTHR23335">
    <property type="entry name" value="CALMODULIN-BINDING TRANSCRIPTION ACTIVATOR CAMTA"/>
    <property type="match status" value="1"/>
</dbReference>
<evidence type="ECO:0000313" key="4">
    <source>
        <dbReference type="Ensembl" id="ENSPMAP00000004064.1"/>
    </source>
</evidence>
<evidence type="ECO:0000259" key="3">
    <source>
        <dbReference type="Pfam" id="PF01833"/>
    </source>
</evidence>
<feature type="region of interest" description="Disordered" evidence="2">
    <location>
        <begin position="530"/>
        <end position="558"/>
    </location>
</feature>
<dbReference type="InterPro" id="IPR014756">
    <property type="entry name" value="Ig_E-set"/>
</dbReference>
<dbReference type="OMA" id="DESEQMC"/>
<dbReference type="GeneTree" id="ENSGT00940000155203"/>
<feature type="region of interest" description="Disordered" evidence="2">
    <location>
        <begin position="278"/>
        <end position="309"/>
    </location>
</feature>
<feature type="compositionally biased region" description="Low complexity" evidence="2">
    <location>
        <begin position="285"/>
        <end position="299"/>
    </location>
</feature>
<dbReference type="InterPro" id="IPR002909">
    <property type="entry name" value="IPT_dom"/>
</dbReference>
<dbReference type="GO" id="GO:0005634">
    <property type="term" value="C:nucleus"/>
    <property type="evidence" value="ECO:0007669"/>
    <property type="project" value="TreeGrafter"/>
</dbReference>
<accession>S4RFT2</accession>
<dbReference type="GO" id="GO:0003712">
    <property type="term" value="F:transcription coregulator activity"/>
    <property type="evidence" value="ECO:0007669"/>
    <property type="project" value="TreeGrafter"/>
</dbReference>
<feature type="region of interest" description="Disordered" evidence="2">
    <location>
        <begin position="632"/>
        <end position="672"/>
    </location>
</feature>
<reference evidence="4" key="1">
    <citation type="submission" date="2025-08" db="UniProtKB">
        <authorList>
            <consortium name="Ensembl"/>
        </authorList>
    </citation>
    <scope>IDENTIFICATION</scope>
</reference>
<dbReference type="InterPro" id="IPR013783">
    <property type="entry name" value="Ig-like_fold"/>
</dbReference>
<dbReference type="SUPFAM" id="SSF81296">
    <property type="entry name" value="E set domains"/>
    <property type="match status" value="1"/>
</dbReference>
<feature type="compositionally biased region" description="Low complexity" evidence="2">
    <location>
        <begin position="145"/>
        <end position="186"/>
    </location>
</feature>
<dbReference type="GO" id="GO:0006357">
    <property type="term" value="P:regulation of transcription by RNA polymerase II"/>
    <property type="evidence" value="ECO:0007669"/>
    <property type="project" value="TreeGrafter"/>
</dbReference>
<proteinExistence type="predicted"/>
<protein>
    <recommendedName>
        <fullName evidence="3">IPT/TIG domain-containing protein</fullName>
    </recommendedName>
</protein>
<evidence type="ECO:0000256" key="1">
    <source>
        <dbReference type="ARBA" id="ARBA00023043"/>
    </source>
</evidence>
<sequence length="760" mass="78553">FVAQNPDIVLVHYLNVPAIEDCGKPCGPILCSINTDRKEWAKWSREELVGQLKPMFHGIKWTCGNGNGASEFSVEQLVQQIMDSHQAKPQPRTHTCLCNGRLGAAGSTPHKCNSTKHRIISPKVEAKGGGGAAAQAALTEVQNISSASSSTSSSTSSSCETKCETEPSSCSPGQVVSSSTSESQVEIPDTTQNSPLGSANNFFGDADGLAMAAVTCSLPQNAVIFMTGIAGGKPVPISTALSGGQQFMSLAASAGGQGLGLTVNQELSLESVRPNLALPPTANHELSGLAAGSSSELSGDSGGGGGASIISAPSTFDPDAFLNSPKQGQTYGGGLNKDSINPGYASPGAAEAVFSPATGLIHSLKTEVKGMDHQVDEEYGDNQLLINSESTNQIIKGTLISSGCLSPSTTLENMDFSSLYTHKPYSAITYTHLPASPPSSLQKPASPLAQTQVLKTESPTQFSAVCAGVNGNGPSVSGGVSVPSPSVKSDPSSPVRLYQYQPELQAMPQQDVETAMDTSVSVSVHSSTGDIAMAPKVPSDAGRQFSEPKVSSSSNGGTGLAALQAGNAGDLYNMVQSDMGGASNMEINLEQFDLTFDSQFPDLMADFMATDSGGGGSRSLYGLQERLIEGSSNGGGGTVSTFTSHVPMNCTQPQQQQPQQQSQQQAQNGLPGLQLSTAGSSVSFVGMAGVESPQGMLVTVTDFSPEWSYPEGGVKVLITGPWNVSSDSYSCLFDQISVPATLIQSGVLRCYCPGETITLV</sequence>
<feature type="region of interest" description="Disordered" evidence="2">
    <location>
        <begin position="145"/>
        <end position="199"/>
    </location>
</feature>
<reference evidence="4" key="2">
    <citation type="submission" date="2025-09" db="UniProtKB">
        <authorList>
            <consortium name="Ensembl"/>
        </authorList>
    </citation>
    <scope>IDENTIFICATION</scope>
</reference>
<dbReference type="HOGENOM" id="CLU_367081_0_0_1"/>
<evidence type="ECO:0000256" key="2">
    <source>
        <dbReference type="SAM" id="MobiDB-lite"/>
    </source>
</evidence>
<dbReference type="AlphaFoldDB" id="S4RFT2"/>
<dbReference type="GO" id="GO:0003690">
    <property type="term" value="F:double-stranded DNA binding"/>
    <property type="evidence" value="ECO:0007669"/>
    <property type="project" value="TreeGrafter"/>
</dbReference>
<feature type="domain" description="IPT/TIG" evidence="3">
    <location>
        <begin position="699"/>
        <end position="756"/>
    </location>
</feature>
<name>S4RFT2_PETMA</name>